<name>A0A7C9TNR7_9BURK</name>
<dbReference type="AlphaFoldDB" id="A0A7C9TNR7"/>
<feature type="non-terminal residue" evidence="2">
    <location>
        <position position="1"/>
    </location>
</feature>
<sequence length="228" mass="24410">AAAGPAAAAHPAAQARRPGALAAPAPCPANTQGIACWRRLQAAEARALAGQKSADAPRRQAGRLTLGRAPALEDTPGGPVWLYEARLPGAGHHLVSQRASPQAPQQVQGLWLLQAATGRLQPLPGPVRLSPDGRHLFALSTDGHTLSLLQRAGDGPQTRWRQQFRLESPASLQFSWQNWRRDGLAVHLHWHSTAPCPADGRTQLREGPHGWELVPEPAPQEACTAVER</sequence>
<evidence type="ECO:0000256" key="1">
    <source>
        <dbReference type="SAM" id="MobiDB-lite"/>
    </source>
</evidence>
<dbReference type="EMBL" id="JAAGOH010000022">
    <property type="protein sequence ID" value="NDY92766.1"/>
    <property type="molecule type" value="Genomic_DNA"/>
</dbReference>
<evidence type="ECO:0000313" key="3">
    <source>
        <dbReference type="Proteomes" id="UP000484255"/>
    </source>
</evidence>
<organism evidence="2 3">
    <name type="scientific">Ideonella livida</name>
    <dbReference type="NCBI Taxonomy" id="2707176"/>
    <lineage>
        <taxon>Bacteria</taxon>
        <taxon>Pseudomonadati</taxon>
        <taxon>Pseudomonadota</taxon>
        <taxon>Betaproteobacteria</taxon>
        <taxon>Burkholderiales</taxon>
        <taxon>Sphaerotilaceae</taxon>
        <taxon>Ideonella</taxon>
    </lineage>
</organism>
<comment type="caution">
    <text evidence="2">The sequence shown here is derived from an EMBL/GenBank/DDBJ whole genome shotgun (WGS) entry which is preliminary data.</text>
</comment>
<proteinExistence type="predicted"/>
<gene>
    <name evidence="2" type="ORF">G3A44_16365</name>
</gene>
<feature type="region of interest" description="Disordered" evidence="1">
    <location>
        <begin position="209"/>
        <end position="228"/>
    </location>
</feature>
<feature type="region of interest" description="Disordered" evidence="1">
    <location>
        <begin position="1"/>
        <end position="25"/>
    </location>
</feature>
<reference evidence="2 3" key="1">
    <citation type="submission" date="2020-02" db="EMBL/GenBank/DDBJ databases">
        <title>Ideonella bacterium strain TBM-1.</title>
        <authorList>
            <person name="Chen W.-M."/>
        </authorList>
    </citation>
    <scope>NUCLEOTIDE SEQUENCE [LARGE SCALE GENOMIC DNA]</scope>
    <source>
        <strain evidence="2 3">TBM-1</strain>
    </source>
</reference>
<dbReference type="RefSeq" id="WP_163458821.1">
    <property type="nucleotide sequence ID" value="NZ_JAAGOH010000022.1"/>
</dbReference>
<evidence type="ECO:0000313" key="2">
    <source>
        <dbReference type="EMBL" id="NDY92766.1"/>
    </source>
</evidence>
<accession>A0A7C9TNR7</accession>
<keyword evidence="3" id="KW-1185">Reference proteome</keyword>
<feature type="compositionally biased region" description="Low complexity" evidence="1">
    <location>
        <begin position="1"/>
        <end position="24"/>
    </location>
</feature>
<dbReference type="Proteomes" id="UP000484255">
    <property type="component" value="Unassembled WGS sequence"/>
</dbReference>
<protein>
    <submittedName>
        <fullName evidence="2">Uncharacterized protein</fullName>
    </submittedName>
</protein>